<evidence type="ECO:0000256" key="2">
    <source>
        <dbReference type="ARBA" id="ARBA00022692"/>
    </source>
</evidence>
<dbReference type="STRING" id="526222.Desal_2371"/>
<feature type="transmembrane region" description="Helical" evidence="5">
    <location>
        <begin position="356"/>
        <end position="374"/>
    </location>
</feature>
<feature type="transmembrane region" description="Helical" evidence="5">
    <location>
        <begin position="326"/>
        <end position="344"/>
    </location>
</feature>
<keyword evidence="6" id="KW-0732">Signal</keyword>
<accession>C6BXC1</accession>
<evidence type="ECO:0000256" key="3">
    <source>
        <dbReference type="ARBA" id="ARBA00022989"/>
    </source>
</evidence>
<dbReference type="PANTHER" id="PTHR43701">
    <property type="entry name" value="MEMBRANE TRANSPORTER PROTEIN MJ0441-RELATED"/>
    <property type="match status" value="1"/>
</dbReference>
<name>C6BXC1_MARSD</name>
<feature type="transmembrane region" description="Helical" evidence="5">
    <location>
        <begin position="297"/>
        <end position="320"/>
    </location>
</feature>
<keyword evidence="4 5" id="KW-0472">Membrane</keyword>
<dbReference type="InterPro" id="IPR051598">
    <property type="entry name" value="TSUP/Inactive_protease-like"/>
</dbReference>
<dbReference type="InterPro" id="IPR002781">
    <property type="entry name" value="TM_pro_TauE-like"/>
</dbReference>
<feature type="signal peptide" evidence="6">
    <location>
        <begin position="1"/>
        <end position="27"/>
    </location>
</feature>
<feature type="transmembrane region" description="Helical" evidence="5">
    <location>
        <begin position="178"/>
        <end position="196"/>
    </location>
</feature>
<sequence>MFKSRKSLLIMALAALAVVAYIQPAFADRLADAISATPKGAEAGQINTELAPGFLGIPGGPSVNLVIGFVWAIWVGWIFSTVGAFGGIMAGVGHITIYGFGNYASTFKKTSPVMNKLVTDSIRVSNQWLVGTSAAMSSFNYYKMGRLVLPLGLSLAAGSIAGSYLVPWLTAGKISLKSYIGFFGLFVLALGCYLFYETTPKGQAGKKQAKEAAKAFEASIKEEKEGAKVDTAAMGVKVVNFSLTKCVFTFYGVEFSFNPLIPVVGGFIIAALASFLGVGGGFLLVPFLTSVAGLPMYLVAGTSALAVLVGMTTSVFTYMVVKDTPVFWPLIGVELLGILVGSFIGPRTSKYIPDVWLKRLFVVLALYVGIRYSSKGFLGYSLLPPF</sequence>
<feature type="transmembrane region" description="Helical" evidence="5">
    <location>
        <begin position="147"/>
        <end position="166"/>
    </location>
</feature>
<comment type="subcellular location">
    <subcellularLocation>
        <location evidence="5">Cell membrane</location>
        <topology evidence="5">Multi-pass membrane protein</topology>
    </subcellularLocation>
    <subcellularLocation>
        <location evidence="1">Membrane</location>
        <topology evidence="1">Multi-pass membrane protein</topology>
    </subcellularLocation>
</comment>
<dbReference type="Proteomes" id="UP000002601">
    <property type="component" value="Chromosome"/>
</dbReference>
<organism evidence="7 8">
    <name type="scientific">Maridesulfovibrio salexigens (strain ATCC 14822 / DSM 2638 / NCIMB 8403 / VKM B-1763)</name>
    <name type="common">Desulfovibrio salexigens</name>
    <dbReference type="NCBI Taxonomy" id="526222"/>
    <lineage>
        <taxon>Bacteria</taxon>
        <taxon>Pseudomonadati</taxon>
        <taxon>Thermodesulfobacteriota</taxon>
        <taxon>Desulfovibrionia</taxon>
        <taxon>Desulfovibrionales</taxon>
        <taxon>Desulfovibrionaceae</taxon>
        <taxon>Maridesulfovibrio</taxon>
    </lineage>
</organism>
<evidence type="ECO:0000256" key="1">
    <source>
        <dbReference type="ARBA" id="ARBA00004141"/>
    </source>
</evidence>
<evidence type="ECO:0000256" key="4">
    <source>
        <dbReference type="ARBA" id="ARBA00023136"/>
    </source>
</evidence>
<comment type="similarity">
    <text evidence="5">Belongs to the 4-toluene sulfonate uptake permease (TSUP) (TC 2.A.102) family.</text>
</comment>
<keyword evidence="5" id="KW-1003">Cell membrane</keyword>
<dbReference type="RefSeq" id="WP_015852243.1">
    <property type="nucleotide sequence ID" value="NC_012881.1"/>
</dbReference>
<dbReference type="PANTHER" id="PTHR43701:SF2">
    <property type="entry name" value="MEMBRANE TRANSPORTER PROTEIN YJNA-RELATED"/>
    <property type="match status" value="1"/>
</dbReference>
<gene>
    <name evidence="7" type="ordered locus">Desal_2371</name>
</gene>
<dbReference type="OrthoDB" id="9793791at2"/>
<evidence type="ECO:0000256" key="5">
    <source>
        <dbReference type="RuleBase" id="RU363041"/>
    </source>
</evidence>
<dbReference type="Pfam" id="PF01925">
    <property type="entry name" value="TauE"/>
    <property type="match status" value="1"/>
</dbReference>
<feature type="transmembrane region" description="Helical" evidence="5">
    <location>
        <begin position="259"/>
        <end position="285"/>
    </location>
</feature>
<reference evidence="7 8" key="1">
    <citation type="submission" date="2009-06" db="EMBL/GenBank/DDBJ databases">
        <title>Complete sequence of Desulfovibrio salexigens DSM 2638.</title>
        <authorList>
            <consortium name="US DOE Joint Genome Institute"/>
            <person name="Lucas S."/>
            <person name="Copeland A."/>
            <person name="Lapidus A."/>
            <person name="Glavina del Rio T."/>
            <person name="Tice H."/>
            <person name="Bruce D."/>
            <person name="Goodwin L."/>
            <person name="Pitluck S."/>
            <person name="Munk A.C."/>
            <person name="Brettin T."/>
            <person name="Detter J.C."/>
            <person name="Han C."/>
            <person name="Tapia R."/>
            <person name="Larimer F."/>
            <person name="Land M."/>
            <person name="Hauser L."/>
            <person name="Kyrpides N."/>
            <person name="Anderson I."/>
            <person name="Wall J.D."/>
            <person name="Arkin A.P."/>
            <person name="Dehal P."/>
            <person name="Chivian D."/>
            <person name="Giles B."/>
            <person name="Hazen T.C."/>
        </authorList>
    </citation>
    <scope>NUCLEOTIDE SEQUENCE [LARGE SCALE GENOMIC DNA]</scope>
    <source>
        <strain evidence="8">ATCC 14822 / DSM 2638 / NCIMB 8403 / VKM B-1763</strain>
    </source>
</reference>
<evidence type="ECO:0000256" key="6">
    <source>
        <dbReference type="SAM" id="SignalP"/>
    </source>
</evidence>
<keyword evidence="2 5" id="KW-0812">Transmembrane</keyword>
<protein>
    <recommendedName>
        <fullName evidence="5">Probable membrane transporter protein</fullName>
    </recommendedName>
</protein>
<keyword evidence="3 5" id="KW-1133">Transmembrane helix</keyword>
<feature type="transmembrane region" description="Helical" evidence="5">
    <location>
        <begin position="71"/>
        <end position="100"/>
    </location>
</feature>
<dbReference type="EMBL" id="CP001649">
    <property type="protein sequence ID" value="ACS80427.1"/>
    <property type="molecule type" value="Genomic_DNA"/>
</dbReference>
<feature type="transmembrane region" description="Helical" evidence="5">
    <location>
        <begin position="234"/>
        <end position="253"/>
    </location>
</feature>
<keyword evidence="8" id="KW-1185">Reference proteome</keyword>
<evidence type="ECO:0000313" key="7">
    <source>
        <dbReference type="EMBL" id="ACS80427.1"/>
    </source>
</evidence>
<dbReference type="AlphaFoldDB" id="C6BXC1"/>
<dbReference type="eggNOG" id="COG0730">
    <property type="taxonomic scope" value="Bacteria"/>
</dbReference>
<dbReference type="HOGENOM" id="CLU_060708_0_0_7"/>
<dbReference type="GO" id="GO:0005886">
    <property type="term" value="C:plasma membrane"/>
    <property type="evidence" value="ECO:0007669"/>
    <property type="project" value="UniProtKB-SubCell"/>
</dbReference>
<evidence type="ECO:0000313" key="8">
    <source>
        <dbReference type="Proteomes" id="UP000002601"/>
    </source>
</evidence>
<proteinExistence type="inferred from homology"/>
<feature type="chain" id="PRO_5002962916" description="Probable membrane transporter protein" evidence="6">
    <location>
        <begin position="28"/>
        <end position="386"/>
    </location>
</feature>
<dbReference type="KEGG" id="dsa:Desal_2371"/>